<dbReference type="OrthoDB" id="10263751at2759"/>
<proteinExistence type="inferred from homology"/>
<dbReference type="PROSITE" id="PS00469">
    <property type="entry name" value="NDPK"/>
    <property type="match status" value="1"/>
</dbReference>
<dbReference type="GO" id="GO:0046872">
    <property type="term" value="F:metal ion binding"/>
    <property type="evidence" value="ECO:0007669"/>
    <property type="project" value="UniProtKB-KW"/>
</dbReference>
<evidence type="ECO:0000313" key="13">
    <source>
        <dbReference type="EMBL" id="KAF0693085.1"/>
    </source>
</evidence>
<dbReference type="InterPro" id="IPR001564">
    <property type="entry name" value="Nucleoside_diP_kinase"/>
</dbReference>
<gene>
    <name evidence="13" type="ORF">As57867_015845</name>
</gene>
<keyword evidence="8" id="KW-0460">Magnesium</keyword>
<dbReference type="SUPFAM" id="SSF54919">
    <property type="entry name" value="Nucleoside diphosphate kinase, NDK"/>
    <property type="match status" value="3"/>
</dbReference>
<comment type="caution">
    <text evidence="13">The sequence shown here is derived from an EMBL/GenBank/DDBJ whole genome shotgun (WGS) entry which is preliminary data.</text>
</comment>
<dbReference type="PANTHER" id="PTHR46161:SF3">
    <property type="entry name" value="NUCLEOSIDE DIPHOSPHATE KINASE DDB_G0292928-RELATED"/>
    <property type="match status" value="1"/>
</dbReference>
<dbReference type="AlphaFoldDB" id="A0A6A4YBV1"/>
<evidence type="ECO:0000256" key="8">
    <source>
        <dbReference type="ARBA" id="ARBA00022842"/>
    </source>
</evidence>
<dbReference type="PROSITE" id="PS51374">
    <property type="entry name" value="NDPK_LIKE"/>
    <property type="match status" value="3"/>
</dbReference>
<keyword evidence="6" id="KW-0418">Kinase</keyword>
<keyword evidence="2" id="KW-0963">Cytoplasm</keyword>
<keyword evidence="5" id="KW-0547">Nucleotide-binding</keyword>
<dbReference type="InterPro" id="IPR036850">
    <property type="entry name" value="NDK-like_dom_sf"/>
</dbReference>
<dbReference type="GO" id="GO:0006228">
    <property type="term" value="P:UTP biosynthetic process"/>
    <property type="evidence" value="ECO:0007669"/>
    <property type="project" value="InterPro"/>
</dbReference>
<protein>
    <recommendedName>
        <fullName evidence="12">Nucleoside diphosphate kinase-like domain-containing protein</fullName>
    </recommendedName>
</protein>
<dbReference type="EMBL" id="VJMH01005770">
    <property type="protein sequence ID" value="KAF0693085.1"/>
    <property type="molecule type" value="Genomic_DNA"/>
</dbReference>
<feature type="active site" description="Pros-phosphohistidine intermediate" evidence="10">
    <location>
        <position position="415"/>
    </location>
</feature>
<evidence type="ECO:0000256" key="3">
    <source>
        <dbReference type="ARBA" id="ARBA00022679"/>
    </source>
</evidence>
<evidence type="ECO:0000256" key="6">
    <source>
        <dbReference type="ARBA" id="ARBA00022777"/>
    </source>
</evidence>
<accession>A0A6A4YBV1</accession>
<evidence type="ECO:0000256" key="9">
    <source>
        <dbReference type="ARBA" id="ARBA00023080"/>
    </source>
</evidence>
<feature type="binding site" evidence="10">
    <location>
        <position position="382"/>
    </location>
    <ligand>
        <name>ATP</name>
        <dbReference type="ChEBI" id="CHEBI:30616"/>
    </ligand>
</feature>
<dbReference type="SMART" id="SM00562">
    <property type="entry name" value="NDK"/>
    <property type="match status" value="2"/>
</dbReference>
<dbReference type="CDD" id="cd22958">
    <property type="entry name" value="DD_DPY30_SDC1-like"/>
    <property type="match status" value="1"/>
</dbReference>
<evidence type="ECO:0000256" key="7">
    <source>
        <dbReference type="ARBA" id="ARBA00022840"/>
    </source>
</evidence>
<evidence type="ECO:0000256" key="1">
    <source>
        <dbReference type="ARBA" id="ARBA00008142"/>
    </source>
</evidence>
<dbReference type="PRINTS" id="PR01243">
    <property type="entry name" value="NUCDPKINASE"/>
</dbReference>
<dbReference type="InterPro" id="IPR034907">
    <property type="entry name" value="NDK-like_dom"/>
</dbReference>
<reference evidence="13" key="1">
    <citation type="submission" date="2019-06" db="EMBL/GenBank/DDBJ databases">
        <title>Genomics analysis of Aphanomyces spp. identifies a new class of oomycete effector associated with host adaptation.</title>
        <authorList>
            <person name="Gaulin E."/>
        </authorList>
    </citation>
    <scope>NUCLEOTIDE SEQUENCE</scope>
    <source>
        <strain evidence="13">CBS 578.67</strain>
    </source>
</reference>
<dbReference type="GO" id="GO:0006183">
    <property type="term" value="P:GTP biosynthetic process"/>
    <property type="evidence" value="ECO:0007669"/>
    <property type="project" value="InterPro"/>
</dbReference>
<keyword evidence="7" id="KW-0067">ATP-binding</keyword>
<dbReference type="GO" id="GO:0005524">
    <property type="term" value="F:ATP binding"/>
    <property type="evidence" value="ECO:0007669"/>
    <property type="project" value="UniProtKB-KW"/>
</dbReference>
<keyword evidence="9" id="KW-0546">Nucleotide metabolism</keyword>
<evidence type="ECO:0000256" key="10">
    <source>
        <dbReference type="PROSITE-ProRule" id="PRU00706"/>
    </source>
</evidence>
<keyword evidence="4" id="KW-0479">Metal-binding</keyword>
<dbReference type="GO" id="GO:0004550">
    <property type="term" value="F:nucleoside diphosphate kinase activity"/>
    <property type="evidence" value="ECO:0007669"/>
    <property type="project" value="InterPro"/>
</dbReference>
<dbReference type="InterPro" id="IPR023005">
    <property type="entry name" value="Nucleoside_diP_kinase_AS"/>
</dbReference>
<keyword evidence="3" id="KW-0808">Transferase</keyword>
<comment type="caution">
    <text evidence="10">Lacks conserved residue(s) required for the propagation of feature annotation.</text>
</comment>
<feature type="binding site" evidence="10">
    <location>
        <position position="307"/>
    </location>
    <ligand>
        <name>ATP</name>
        <dbReference type="ChEBI" id="CHEBI:30616"/>
    </ligand>
</feature>
<organism evidence="13">
    <name type="scientific">Aphanomyces stellatus</name>
    <dbReference type="NCBI Taxonomy" id="120398"/>
    <lineage>
        <taxon>Eukaryota</taxon>
        <taxon>Sar</taxon>
        <taxon>Stramenopiles</taxon>
        <taxon>Oomycota</taxon>
        <taxon>Saprolegniomycetes</taxon>
        <taxon>Saprolegniales</taxon>
        <taxon>Verrucalvaceae</taxon>
        <taxon>Aphanomyces</taxon>
    </lineage>
</organism>
<evidence type="ECO:0000256" key="4">
    <source>
        <dbReference type="ARBA" id="ARBA00022723"/>
    </source>
</evidence>
<feature type="active site" description="Pros-phosphohistidine intermediate" evidence="10">
    <location>
        <position position="275"/>
    </location>
</feature>
<dbReference type="Pfam" id="PF00334">
    <property type="entry name" value="NDK"/>
    <property type="match status" value="3"/>
</dbReference>
<feature type="non-terminal residue" evidence="13">
    <location>
        <position position="657"/>
    </location>
</feature>
<sequence length="657" mass="72177">MEPATTTTTTVALLKPDCASGHRAPGEGDPASNGKIVEDILQRIKAEGFVVTQRRTVLLTKAHVRQLYRHAWNDGDFDAVLDFMVSGPCIALVLSRDDAVGRWKAVMGPVDPAAAKATSKSLLRGIYGTTLIRNALYGSESDLCALRDMNLLFPPPLPSMHRAMVIVKPTTVNFLDAISVRLERAGFFVMDRVTLTISSDDDLLLLADSTDPTYADELKAIMTGGASEVFLLEGLNLIPELELLLGSPDPMHAKVYFPTSIRAEMGATRANNCVHAVHTTAAAVARMHTWFPSFFALAPESTLAIIKPVTATRHGDDIMQIIRTHGFRIDRTSRRHLSREDAMEFYAEHAGKSFYESLMAYMTSDDVIVLILTRVKAIYAWRKCMGPTNSTIAKTQFPTSIRGRFGIDGTKNATHGSDSVASARREIQLMFHVAVVAPGSVPTKALADTPSKYTQKTLHDALARGITQLCQLNPRLDAALDACEWLGRFLVRDATNQAPVVSVGVSASVGRSKPRKAAPVDLAVPSLAALHIVGFFGAPRNRSWLAAQLAKDFGYHYMNLDTVLEKKEPHEDSMAVIVKAFKRCVWKRVIVDHCPPDLTFYLAFQKHVAAFAWITVVADDVGDATPRTSHGTHASPHELPFPTHSPDEHEFYDFFHK</sequence>
<comment type="similarity">
    <text evidence="1 10 11">Belongs to the NDK family.</text>
</comment>
<evidence type="ECO:0000256" key="5">
    <source>
        <dbReference type="ARBA" id="ARBA00022741"/>
    </source>
</evidence>
<feature type="domain" description="Nucleoside diphosphate kinase-like" evidence="12">
    <location>
        <begin position="299"/>
        <end position="438"/>
    </location>
</feature>
<feature type="binding site" evidence="10">
    <location>
        <position position="412"/>
    </location>
    <ligand>
        <name>ATP</name>
        <dbReference type="ChEBI" id="CHEBI:30616"/>
    </ligand>
</feature>
<feature type="binding site" evidence="10">
    <location>
        <position position="388"/>
    </location>
    <ligand>
        <name>ATP</name>
        <dbReference type="ChEBI" id="CHEBI:30616"/>
    </ligand>
</feature>
<evidence type="ECO:0000256" key="11">
    <source>
        <dbReference type="RuleBase" id="RU004011"/>
    </source>
</evidence>
<feature type="domain" description="Nucleoside diphosphate kinase-like" evidence="12">
    <location>
        <begin position="7"/>
        <end position="159"/>
    </location>
</feature>
<dbReference type="PANTHER" id="PTHR46161">
    <property type="entry name" value="NUCLEOSIDE DIPHOSPHATE KINASE"/>
    <property type="match status" value="1"/>
</dbReference>
<feature type="binding site" evidence="10">
    <location>
        <position position="354"/>
    </location>
    <ligand>
        <name>ATP</name>
        <dbReference type="ChEBI" id="CHEBI:30616"/>
    </ligand>
</feature>
<evidence type="ECO:0000259" key="12">
    <source>
        <dbReference type="SMART" id="SM00562"/>
    </source>
</evidence>
<evidence type="ECO:0000256" key="2">
    <source>
        <dbReference type="ARBA" id="ARBA00022490"/>
    </source>
</evidence>
<dbReference type="GO" id="GO:0006241">
    <property type="term" value="P:CTP biosynthetic process"/>
    <property type="evidence" value="ECO:0007669"/>
    <property type="project" value="InterPro"/>
</dbReference>
<name>A0A6A4YBV1_9STRA</name>
<dbReference type="Gene3D" id="3.30.70.141">
    <property type="entry name" value="Nucleoside diphosphate kinase-like domain"/>
    <property type="match status" value="3"/>
</dbReference>
<feature type="binding site" evidence="10">
    <location>
        <position position="402"/>
    </location>
    <ligand>
        <name>ATP</name>
        <dbReference type="ChEBI" id="CHEBI:30616"/>
    </ligand>
</feature>